<protein>
    <submittedName>
        <fullName evidence="1">Uncharacterized protein</fullName>
    </submittedName>
</protein>
<reference evidence="1 2" key="1">
    <citation type="journal article" date="2016" name="Nat. Commun.">
        <title>Thousands of microbial genomes shed light on interconnected biogeochemical processes in an aquifer system.</title>
        <authorList>
            <person name="Anantharaman K."/>
            <person name="Brown C.T."/>
            <person name="Hug L.A."/>
            <person name="Sharon I."/>
            <person name="Castelle C.J."/>
            <person name="Probst A.J."/>
            <person name="Thomas B.C."/>
            <person name="Singh A."/>
            <person name="Wilkins M.J."/>
            <person name="Karaoz U."/>
            <person name="Brodie E.L."/>
            <person name="Williams K.H."/>
            <person name="Hubbard S.S."/>
            <person name="Banfield J.F."/>
        </authorList>
    </citation>
    <scope>NUCLEOTIDE SEQUENCE [LARGE SCALE GENOMIC DNA]</scope>
</reference>
<evidence type="ECO:0000313" key="2">
    <source>
        <dbReference type="Proteomes" id="UP000176923"/>
    </source>
</evidence>
<dbReference type="AlphaFoldDB" id="A0A1F5ZUS4"/>
<name>A0A1F5ZUS4_9BACT</name>
<gene>
    <name evidence="1" type="ORF">A3D77_02050</name>
</gene>
<evidence type="ECO:0000313" key="1">
    <source>
        <dbReference type="EMBL" id="OGG16075.1"/>
    </source>
</evidence>
<dbReference type="Proteomes" id="UP000176923">
    <property type="component" value="Unassembled WGS sequence"/>
</dbReference>
<dbReference type="STRING" id="1798382.A3D77_02050"/>
<accession>A0A1F5ZUS4</accession>
<sequence length="467" mass="52653">MNEEILIQRLIGAHLQEPQQIGVNTLAPLGPRSDGQDVFTEGSRFSGVEKRGTAESCITIVPAPHIQPSVPRSVFLSEATRAFGHSVELPKSVTHIELFSPQVIVWFRDGDAPHQPFDFESLFQIPQNQRGDYYNAISASTHKALDFISVVHHGSPTLWGTWGFGTPDERIETGQTRGGPTMKQGHLHVSAYDISKQHLTVEALPVKTRLEYTAPWITIIQEEMGDEISQFLIKEIHSLGYPGEINLLNQSSRFANGLVGREKGFHIDFGTPISLPQLYDVLTHLTGSTDRVYQNMNNLWLDYYRHYESSQNTNTNEYESALITYLHALGIEQKKAGSIARFILMIQPTYGQLELLKPTAEGNSKKWIEKRLEKYRLFREKMEYGKIPHRVLTELIYDAAKDPSEINTITLTFPVHASFCFMTDKISQRNGQCEIGDLKLFPDFTTSDGAPQRKLGSVLKRPLGVSK</sequence>
<proteinExistence type="predicted"/>
<dbReference type="EMBL" id="MFJL01000015">
    <property type="protein sequence ID" value="OGG16075.1"/>
    <property type="molecule type" value="Genomic_DNA"/>
</dbReference>
<comment type="caution">
    <text evidence="1">The sequence shown here is derived from an EMBL/GenBank/DDBJ whole genome shotgun (WGS) entry which is preliminary data.</text>
</comment>
<organism evidence="1 2">
    <name type="scientific">Candidatus Gottesmanbacteria bacterium RIFCSPHIGHO2_02_FULL_39_11</name>
    <dbReference type="NCBI Taxonomy" id="1798382"/>
    <lineage>
        <taxon>Bacteria</taxon>
        <taxon>Candidatus Gottesmaniibacteriota</taxon>
    </lineage>
</organism>